<sequence length="47" mass="5354">IEIDQNSRHRVPLTDSRRFNSGQKSNNRETKRGQNTVIGSPECEKLG</sequence>
<feature type="non-terminal residue" evidence="2">
    <location>
        <position position="1"/>
    </location>
</feature>
<evidence type="ECO:0000313" key="3">
    <source>
        <dbReference type="Proteomes" id="UP000789901"/>
    </source>
</evidence>
<dbReference type="EMBL" id="CAJVQB010100551">
    <property type="protein sequence ID" value="CAG8850332.1"/>
    <property type="molecule type" value="Genomic_DNA"/>
</dbReference>
<evidence type="ECO:0000256" key="1">
    <source>
        <dbReference type="SAM" id="MobiDB-lite"/>
    </source>
</evidence>
<evidence type="ECO:0000313" key="2">
    <source>
        <dbReference type="EMBL" id="CAG8850332.1"/>
    </source>
</evidence>
<comment type="caution">
    <text evidence="2">The sequence shown here is derived from an EMBL/GenBank/DDBJ whole genome shotgun (WGS) entry which is preliminary data.</text>
</comment>
<feature type="non-terminal residue" evidence="2">
    <location>
        <position position="47"/>
    </location>
</feature>
<gene>
    <name evidence="2" type="ORF">GMARGA_LOCUS40163</name>
</gene>
<proteinExistence type="predicted"/>
<feature type="region of interest" description="Disordered" evidence="1">
    <location>
        <begin position="1"/>
        <end position="47"/>
    </location>
</feature>
<name>A0ABN7X821_GIGMA</name>
<accession>A0ABN7X821</accession>
<dbReference type="Proteomes" id="UP000789901">
    <property type="component" value="Unassembled WGS sequence"/>
</dbReference>
<protein>
    <submittedName>
        <fullName evidence="2">46036_t:CDS:1</fullName>
    </submittedName>
</protein>
<organism evidence="2 3">
    <name type="scientific">Gigaspora margarita</name>
    <dbReference type="NCBI Taxonomy" id="4874"/>
    <lineage>
        <taxon>Eukaryota</taxon>
        <taxon>Fungi</taxon>
        <taxon>Fungi incertae sedis</taxon>
        <taxon>Mucoromycota</taxon>
        <taxon>Glomeromycotina</taxon>
        <taxon>Glomeromycetes</taxon>
        <taxon>Diversisporales</taxon>
        <taxon>Gigasporaceae</taxon>
        <taxon>Gigaspora</taxon>
    </lineage>
</organism>
<reference evidence="2 3" key="1">
    <citation type="submission" date="2021-06" db="EMBL/GenBank/DDBJ databases">
        <authorList>
            <person name="Kallberg Y."/>
            <person name="Tangrot J."/>
            <person name="Rosling A."/>
        </authorList>
    </citation>
    <scope>NUCLEOTIDE SEQUENCE [LARGE SCALE GENOMIC DNA]</scope>
    <source>
        <strain evidence="2 3">120-4 pot B 10/14</strain>
    </source>
</reference>
<keyword evidence="3" id="KW-1185">Reference proteome</keyword>